<sequence length="80" mass="9054">MGMPLELITMIVTNGNAKRVEANTFELTKEGYRLYPIDVQLEVRKSEAGEASGQAIIRKIMWENNQTTLIYDLTSLHSPN</sequence>
<dbReference type="AlphaFoldDB" id="A0A1E5LIX1"/>
<dbReference type="InterPro" id="IPR019699">
    <property type="entry name" value="DUF2584"/>
</dbReference>
<evidence type="ECO:0000313" key="1">
    <source>
        <dbReference type="EMBL" id="OEH94039.1"/>
    </source>
</evidence>
<dbReference type="EMBL" id="MJEH01000006">
    <property type="protein sequence ID" value="OEH94039.1"/>
    <property type="molecule type" value="Genomic_DNA"/>
</dbReference>
<reference evidence="1 2" key="1">
    <citation type="submission" date="2016-08" db="EMBL/GenBank/DDBJ databases">
        <title>Genome of Bacillus solimangrovi GH2-4.</title>
        <authorList>
            <person name="Lim S."/>
            <person name="Kim B.-C."/>
        </authorList>
    </citation>
    <scope>NUCLEOTIDE SEQUENCE [LARGE SCALE GENOMIC DNA]</scope>
    <source>
        <strain evidence="1 2">GH2-4</strain>
    </source>
</reference>
<evidence type="ECO:0000313" key="2">
    <source>
        <dbReference type="Proteomes" id="UP000095209"/>
    </source>
</evidence>
<dbReference type="InterPro" id="IPR015947">
    <property type="entry name" value="PUA-like_sf"/>
</dbReference>
<dbReference type="OrthoDB" id="2361576at2"/>
<proteinExistence type="predicted"/>
<gene>
    <name evidence="1" type="ORF">BFG57_10360</name>
</gene>
<organism evidence="1 2">
    <name type="scientific">Bacillus solimangrovi</name>
    <dbReference type="NCBI Taxonomy" id="1305675"/>
    <lineage>
        <taxon>Bacteria</taxon>
        <taxon>Bacillati</taxon>
        <taxon>Bacillota</taxon>
        <taxon>Bacilli</taxon>
        <taxon>Bacillales</taxon>
        <taxon>Bacillaceae</taxon>
        <taxon>Bacillus</taxon>
    </lineage>
</organism>
<comment type="caution">
    <text evidence="1">The sequence shown here is derived from an EMBL/GenBank/DDBJ whole genome shotgun (WGS) entry which is preliminary data.</text>
</comment>
<accession>A0A1E5LIX1</accession>
<evidence type="ECO:0008006" key="3">
    <source>
        <dbReference type="Google" id="ProtNLM"/>
    </source>
</evidence>
<dbReference type="Pfam" id="PF10763">
    <property type="entry name" value="DUF2584"/>
    <property type="match status" value="1"/>
</dbReference>
<dbReference type="SUPFAM" id="SSF88697">
    <property type="entry name" value="PUA domain-like"/>
    <property type="match status" value="1"/>
</dbReference>
<name>A0A1E5LIX1_9BACI</name>
<dbReference type="Proteomes" id="UP000095209">
    <property type="component" value="Unassembled WGS sequence"/>
</dbReference>
<dbReference type="Gene3D" id="2.40.240.20">
    <property type="entry name" value="Hypothetical PUA domain-like, domain 1"/>
    <property type="match status" value="1"/>
</dbReference>
<keyword evidence="2" id="KW-1185">Reference proteome</keyword>
<protein>
    <recommendedName>
        <fullName evidence="3">DUF2584 domain-containing protein</fullName>
    </recommendedName>
</protein>
<dbReference type="RefSeq" id="WP_069716007.1">
    <property type="nucleotide sequence ID" value="NZ_MJEH01000006.1"/>
</dbReference>
<dbReference type="STRING" id="1305675.BFG57_10360"/>